<dbReference type="Proteomes" id="UP001162156">
    <property type="component" value="Unassembled WGS sequence"/>
</dbReference>
<gene>
    <name evidence="1" type="ORF">NQ314_020368</name>
</gene>
<evidence type="ECO:0000313" key="1">
    <source>
        <dbReference type="EMBL" id="KAJ8927096.1"/>
    </source>
</evidence>
<accession>A0AAV8WLI7</accession>
<name>A0AAV8WLI7_9CUCU</name>
<dbReference type="AlphaFoldDB" id="A0AAV8WLI7"/>
<organism evidence="1 2">
    <name type="scientific">Rhamnusium bicolor</name>
    <dbReference type="NCBI Taxonomy" id="1586634"/>
    <lineage>
        <taxon>Eukaryota</taxon>
        <taxon>Metazoa</taxon>
        <taxon>Ecdysozoa</taxon>
        <taxon>Arthropoda</taxon>
        <taxon>Hexapoda</taxon>
        <taxon>Insecta</taxon>
        <taxon>Pterygota</taxon>
        <taxon>Neoptera</taxon>
        <taxon>Endopterygota</taxon>
        <taxon>Coleoptera</taxon>
        <taxon>Polyphaga</taxon>
        <taxon>Cucujiformia</taxon>
        <taxon>Chrysomeloidea</taxon>
        <taxon>Cerambycidae</taxon>
        <taxon>Lepturinae</taxon>
        <taxon>Rhagiini</taxon>
        <taxon>Rhamnusium</taxon>
    </lineage>
</organism>
<keyword evidence="2" id="KW-1185">Reference proteome</keyword>
<evidence type="ECO:0000313" key="2">
    <source>
        <dbReference type="Proteomes" id="UP001162156"/>
    </source>
</evidence>
<protein>
    <submittedName>
        <fullName evidence="1">Uncharacterized protein</fullName>
    </submittedName>
</protein>
<sequence length="173" mass="20017">MIGDGDVTAEEIIEVYPFIIDSMIQNLEEFEDAVEEFKKEYLINSTIINIGELERKIEDQIDINSEDIDEYWGKCRNVLEEVATEIIGKQKQKRRETEWYDEECMQATQKKNQYDRHRSSKKGRSVVNVIGQISKAINCFKLDPEILSRRDITNSLYGELGNISSVVGKTQDS</sequence>
<dbReference type="EMBL" id="JANEYF010005719">
    <property type="protein sequence ID" value="KAJ8927096.1"/>
    <property type="molecule type" value="Genomic_DNA"/>
</dbReference>
<proteinExistence type="predicted"/>
<comment type="caution">
    <text evidence="1">The sequence shown here is derived from an EMBL/GenBank/DDBJ whole genome shotgun (WGS) entry which is preliminary data.</text>
</comment>
<reference evidence="1" key="1">
    <citation type="journal article" date="2023" name="Insect Mol. Biol.">
        <title>Genome sequencing provides insights into the evolution of gene families encoding plant cell wall-degrading enzymes in longhorned beetles.</title>
        <authorList>
            <person name="Shin N.R."/>
            <person name="Okamura Y."/>
            <person name="Kirsch R."/>
            <person name="Pauchet Y."/>
        </authorList>
    </citation>
    <scope>NUCLEOTIDE SEQUENCE</scope>
    <source>
        <strain evidence="1">RBIC_L_NR</strain>
    </source>
</reference>